<organism evidence="1">
    <name type="scientific">Arundo donax</name>
    <name type="common">Giant reed</name>
    <name type="synonym">Donax arundinaceus</name>
    <dbReference type="NCBI Taxonomy" id="35708"/>
    <lineage>
        <taxon>Eukaryota</taxon>
        <taxon>Viridiplantae</taxon>
        <taxon>Streptophyta</taxon>
        <taxon>Embryophyta</taxon>
        <taxon>Tracheophyta</taxon>
        <taxon>Spermatophyta</taxon>
        <taxon>Magnoliopsida</taxon>
        <taxon>Liliopsida</taxon>
        <taxon>Poales</taxon>
        <taxon>Poaceae</taxon>
        <taxon>PACMAD clade</taxon>
        <taxon>Arundinoideae</taxon>
        <taxon>Arundineae</taxon>
        <taxon>Arundo</taxon>
    </lineage>
</organism>
<dbReference type="AlphaFoldDB" id="A0A0A9BWW1"/>
<dbReference type="EMBL" id="GBRH01232275">
    <property type="protein sequence ID" value="JAD65620.1"/>
    <property type="molecule type" value="Transcribed_RNA"/>
</dbReference>
<accession>A0A0A9BWW1</accession>
<reference evidence="1" key="2">
    <citation type="journal article" date="2015" name="Data Brief">
        <title>Shoot transcriptome of the giant reed, Arundo donax.</title>
        <authorList>
            <person name="Barrero R.A."/>
            <person name="Guerrero F.D."/>
            <person name="Moolhuijzen P."/>
            <person name="Goolsby J.A."/>
            <person name="Tidwell J."/>
            <person name="Bellgard S.E."/>
            <person name="Bellgard M.I."/>
        </authorList>
    </citation>
    <scope>NUCLEOTIDE SEQUENCE</scope>
    <source>
        <tissue evidence="1">Shoot tissue taken approximately 20 cm above the soil surface</tissue>
    </source>
</reference>
<reference evidence="1" key="1">
    <citation type="submission" date="2014-09" db="EMBL/GenBank/DDBJ databases">
        <authorList>
            <person name="Magalhaes I.L.F."/>
            <person name="Oliveira U."/>
            <person name="Santos F.R."/>
            <person name="Vidigal T.H.D.A."/>
            <person name="Brescovit A.D."/>
            <person name="Santos A.J."/>
        </authorList>
    </citation>
    <scope>NUCLEOTIDE SEQUENCE</scope>
    <source>
        <tissue evidence="1">Shoot tissue taken approximately 20 cm above the soil surface</tissue>
    </source>
</reference>
<sequence length="57" mass="6595">MAAMLCTAACRNFYLSTKRSFLRLLHHTIFNLQEIVMAVVSFRNALNILMTTRRTTC</sequence>
<protein>
    <submittedName>
        <fullName evidence="1">Uncharacterized protein</fullName>
    </submittedName>
</protein>
<name>A0A0A9BWW1_ARUDO</name>
<proteinExistence type="predicted"/>
<evidence type="ECO:0000313" key="1">
    <source>
        <dbReference type="EMBL" id="JAD65620.1"/>
    </source>
</evidence>